<feature type="region of interest" description="Disordered" evidence="1">
    <location>
        <begin position="108"/>
        <end position="127"/>
    </location>
</feature>
<keyword evidence="3" id="KW-1185">Reference proteome</keyword>
<protein>
    <submittedName>
        <fullName evidence="2">Uncharacterized protein</fullName>
    </submittedName>
</protein>
<dbReference type="Proteomes" id="UP000635477">
    <property type="component" value="Unassembled WGS sequence"/>
</dbReference>
<dbReference type="OrthoDB" id="5304511at2759"/>
<proteinExistence type="predicted"/>
<accession>A0A8H4UGH8</accession>
<reference evidence="2" key="2">
    <citation type="submission" date="2020-05" db="EMBL/GenBank/DDBJ databases">
        <authorList>
            <person name="Kim H.-S."/>
            <person name="Proctor R.H."/>
            <person name="Brown D.W."/>
        </authorList>
    </citation>
    <scope>NUCLEOTIDE SEQUENCE</scope>
    <source>
        <strain evidence="2">NRRL 22465</strain>
    </source>
</reference>
<name>A0A8H4UGH8_9HYPO</name>
<organism evidence="2 3">
    <name type="scientific">Fusarium zealandicum</name>
    <dbReference type="NCBI Taxonomy" id="1053134"/>
    <lineage>
        <taxon>Eukaryota</taxon>
        <taxon>Fungi</taxon>
        <taxon>Dikarya</taxon>
        <taxon>Ascomycota</taxon>
        <taxon>Pezizomycotina</taxon>
        <taxon>Sordariomycetes</taxon>
        <taxon>Hypocreomycetidae</taxon>
        <taxon>Hypocreales</taxon>
        <taxon>Nectriaceae</taxon>
        <taxon>Fusarium</taxon>
        <taxon>Fusarium staphyleae species complex</taxon>
    </lineage>
</organism>
<evidence type="ECO:0000256" key="1">
    <source>
        <dbReference type="SAM" id="MobiDB-lite"/>
    </source>
</evidence>
<sequence>MLLSGNGFIKRIYAALWLASEARKAGGLPISEVDFGDMLSHVDCLGRYMQTRQDLVDTAFQLLPTLPRSVMLCSAGHDSPEYLLLLQRYSLPCFTAGWQRMLSTEFPHPTVEEGGGQQRSHEANRHQRHATVSFAGDAVDLVPFGWTDALSGRIIHWYGEAFYEHPEREGEDWLDGDDAVFRSSYIHRLIDLNLWRGAGFASWDRGRVEAMKMLDQLGFLRTGWIVQQVVLPRERA</sequence>
<evidence type="ECO:0000313" key="2">
    <source>
        <dbReference type="EMBL" id="KAF4975749.1"/>
    </source>
</evidence>
<comment type="caution">
    <text evidence="2">The sequence shown here is derived from an EMBL/GenBank/DDBJ whole genome shotgun (WGS) entry which is preliminary data.</text>
</comment>
<evidence type="ECO:0000313" key="3">
    <source>
        <dbReference type="Proteomes" id="UP000635477"/>
    </source>
</evidence>
<dbReference type="AlphaFoldDB" id="A0A8H4UGH8"/>
<dbReference type="EMBL" id="JABEYC010000608">
    <property type="protein sequence ID" value="KAF4975749.1"/>
    <property type="molecule type" value="Genomic_DNA"/>
</dbReference>
<gene>
    <name evidence="2" type="ORF">FZEAL_7499</name>
</gene>
<reference evidence="2" key="1">
    <citation type="journal article" date="2020" name="BMC Genomics">
        <title>Correction to: Identification and distribution of gene clusters required for synthesis of sphingolipid metabolism inhibitors in diverse species of the filamentous fungus Fusarium.</title>
        <authorList>
            <person name="Kim H.S."/>
            <person name="Lohmar J.M."/>
            <person name="Busman M."/>
            <person name="Brown D.W."/>
            <person name="Naumann T.A."/>
            <person name="Divon H.H."/>
            <person name="Lysoe E."/>
            <person name="Uhlig S."/>
            <person name="Proctor R.H."/>
        </authorList>
    </citation>
    <scope>NUCLEOTIDE SEQUENCE</scope>
    <source>
        <strain evidence="2">NRRL 22465</strain>
    </source>
</reference>